<sequence>MASTSTPSSSLSSTTAKRGLDSAVTSDDDACDNSVDYFNCSHKEDENTIHFSDEDEEEQFRAVCKRSLSTTMASTSTPSSSLSSTTAKRGLDSAVTSDDDACDNSVDYFNCSHKEDENTIHFSDEDEEEQFRAVCKRSLSTTMASTSTPSSSLSSTTAKRGLDSAVTSDDDACDNSVDYFNCSHKEDENTIHFSDEDEEEQFRAVCKRSLSTTMASTSTPSSSLSSTTAKRGLDSAVTSDDDACDNSVDYFNCSHKEDENTIHFSDEDEEEQFRAVCKRSLSTTMASTSTPSSSLSSTTAKRGLDSAVTSDDDACDNSVDYFNCSHKEDENTIHFSDEDEEEQFRAVCKRVFTLDDDGIHIYALFILVIYYCKTRTRFGSHERR</sequence>
<dbReference type="AlphaFoldDB" id="A0A8S9XIC8"/>
<accession>A0A8S9XIC8</accession>
<proteinExistence type="predicted"/>
<name>A0A8S9XIC8_APOLU</name>
<feature type="region of interest" description="Disordered" evidence="1">
    <location>
        <begin position="67"/>
        <end position="88"/>
    </location>
</feature>
<protein>
    <submittedName>
        <fullName evidence="2">Uncharacterized protein</fullName>
    </submittedName>
</protein>
<evidence type="ECO:0000256" key="1">
    <source>
        <dbReference type="SAM" id="MobiDB-lite"/>
    </source>
</evidence>
<evidence type="ECO:0000313" key="3">
    <source>
        <dbReference type="Proteomes" id="UP000466442"/>
    </source>
</evidence>
<reference evidence="2" key="1">
    <citation type="journal article" date="2021" name="Mol. Ecol. Resour.">
        <title>Apolygus lucorum genome provides insights into omnivorousness and mesophyll feeding.</title>
        <authorList>
            <person name="Liu Y."/>
            <person name="Liu H."/>
            <person name="Wang H."/>
            <person name="Huang T."/>
            <person name="Liu B."/>
            <person name="Yang B."/>
            <person name="Yin L."/>
            <person name="Li B."/>
            <person name="Zhang Y."/>
            <person name="Zhang S."/>
            <person name="Jiang F."/>
            <person name="Zhang X."/>
            <person name="Ren Y."/>
            <person name="Wang B."/>
            <person name="Wang S."/>
            <person name="Lu Y."/>
            <person name="Wu K."/>
            <person name="Fan W."/>
            <person name="Wang G."/>
        </authorList>
    </citation>
    <scope>NUCLEOTIDE SEQUENCE</scope>
    <source>
        <strain evidence="2">12Hb</strain>
    </source>
</reference>
<dbReference type="Proteomes" id="UP000466442">
    <property type="component" value="Unassembled WGS sequence"/>
</dbReference>
<feature type="region of interest" description="Disordered" evidence="1">
    <location>
        <begin position="1"/>
        <end position="32"/>
    </location>
</feature>
<feature type="compositionally biased region" description="Low complexity" evidence="1">
    <location>
        <begin position="67"/>
        <end position="87"/>
    </location>
</feature>
<dbReference type="EMBL" id="WIXP02000007">
    <property type="protein sequence ID" value="KAF6208304.1"/>
    <property type="molecule type" value="Genomic_DNA"/>
</dbReference>
<comment type="caution">
    <text evidence="2">The sequence shown here is derived from an EMBL/GenBank/DDBJ whole genome shotgun (WGS) entry which is preliminary data.</text>
</comment>
<feature type="compositionally biased region" description="Low complexity" evidence="1">
    <location>
        <begin position="1"/>
        <end position="15"/>
    </location>
</feature>
<keyword evidence="3" id="KW-1185">Reference proteome</keyword>
<gene>
    <name evidence="2" type="ORF">GE061_016758</name>
</gene>
<evidence type="ECO:0000313" key="2">
    <source>
        <dbReference type="EMBL" id="KAF6208304.1"/>
    </source>
</evidence>
<organism evidence="2 3">
    <name type="scientific">Apolygus lucorum</name>
    <name type="common">Small green plant bug</name>
    <name type="synonym">Lygocoris lucorum</name>
    <dbReference type="NCBI Taxonomy" id="248454"/>
    <lineage>
        <taxon>Eukaryota</taxon>
        <taxon>Metazoa</taxon>
        <taxon>Ecdysozoa</taxon>
        <taxon>Arthropoda</taxon>
        <taxon>Hexapoda</taxon>
        <taxon>Insecta</taxon>
        <taxon>Pterygota</taxon>
        <taxon>Neoptera</taxon>
        <taxon>Paraneoptera</taxon>
        <taxon>Hemiptera</taxon>
        <taxon>Heteroptera</taxon>
        <taxon>Panheteroptera</taxon>
        <taxon>Cimicomorpha</taxon>
        <taxon>Miridae</taxon>
        <taxon>Mirini</taxon>
        <taxon>Apolygus</taxon>
    </lineage>
</organism>